<dbReference type="STRING" id="926559.JoomaDRAFT_2517"/>
<dbReference type="eggNOG" id="COG1714">
    <property type="taxonomic scope" value="Bacteria"/>
</dbReference>
<evidence type="ECO:0000256" key="3">
    <source>
        <dbReference type="ARBA" id="ARBA00022989"/>
    </source>
</evidence>
<feature type="transmembrane region" description="Helical" evidence="5">
    <location>
        <begin position="117"/>
        <end position="138"/>
    </location>
</feature>
<dbReference type="Proteomes" id="UP000004690">
    <property type="component" value="Unassembled WGS sequence"/>
</dbReference>
<dbReference type="GO" id="GO:0016020">
    <property type="term" value="C:membrane"/>
    <property type="evidence" value="ECO:0007669"/>
    <property type="project" value="UniProtKB-SubCell"/>
</dbReference>
<evidence type="ECO:0000256" key="2">
    <source>
        <dbReference type="ARBA" id="ARBA00022692"/>
    </source>
</evidence>
<dbReference type="HOGENOM" id="CLU_054176_2_0_10"/>
<evidence type="ECO:0000256" key="1">
    <source>
        <dbReference type="ARBA" id="ARBA00004141"/>
    </source>
</evidence>
<dbReference type="AlphaFoldDB" id="I3C7A3"/>
<dbReference type="RefSeq" id="WP_008612969.1">
    <property type="nucleotide sequence ID" value="NZ_JH651379.1"/>
</dbReference>
<gene>
    <name evidence="7" type="ORF">JoomaDRAFT_2517</name>
</gene>
<keyword evidence="4 5" id="KW-0472">Membrane</keyword>
<keyword evidence="3 5" id="KW-1133">Transmembrane helix</keyword>
<dbReference type="InterPro" id="IPR010432">
    <property type="entry name" value="RDD"/>
</dbReference>
<evidence type="ECO:0000256" key="4">
    <source>
        <dbReference type="ARBA" id="ARBA00023136"/>
    </source>
</evidence>
<dbReference type="EMBL" id="JH651379">
    <property type="protein sequence ID" value="EIJ39496.1"/>
    <property type="molecule type" value="Genomic_DNA"/>
</dbReference>
<dbReference type="Pfam" id="PF06271">
    <property type="entry name" value="RDD"/>
    <property type="match status" value="1"/>
</dbReference>
<keyword evidence="8" id="KW-1185">Reference proteome</keyword>
<dbReference type="PANTHER" id="PTHR38480">
    <property type="entry name" value="SLR0254 PROTEIN"/>
    <property type="match status" value="1"/>
</dbReference>
<name>I3C7A3_9FLAO</name>
<evidence type="ECO:0000313" key="8">
    <source>
        <dbReference type="Proteomes" id="UP000004690"/>
    </source>
</evidence>
<comment type="subcellular location">
    <subcellularLocation>
        <location evidence="1">Membrane</location>
        <topology evidence="1">Multi-pass membrane protein</topology>
    </subcellularLocation>
</comment>
<feature type="transmembrane region" description="Helical" evidence="5">
    <location>
        <begin position="32"/>
        <end position="53"/>
    </location>
</feature>
<dbReference type="OrthoDB" id="9814143at2"/>
<evidence type="ECO:0000313" key="7">
    <source>
        <dbReference type="EMBL" id="EIJ39496.1"/>
    </source>
</evidence>
<sequence length="247" mass="28236">MSELQINTTQNVNIMFTAASVGERILAYATDFLIKIAYVSTIAYFIFHLSGLWEIMQTMDDWSQMAIILLFLLPVVFYTLLFESLLEGQTIGKRALKIKVVKIDGYQASFPDYVVRWFFRIIDINMMSGIIGLISIIVSDKSQRLGDITAGTSVITLKNKVTINHTILENLSEDYKPTYPMVIKLSDNDARIIKETYEVARKASDHQTMLKLKSKIEEVTGIQSVHNNTHAFVKTVLKDYNYFTQHM</sequence>
<organism evidence="7 8">
    <name type="scientific">Galbibacter orientalis DSM 19592</name>
    <dbReference type="NCBI Taxonomy" id="926559"/>
    <lineage>
        <taxon>Bacteria</taxon>
        <taxon>Pseudomonadati</taxon>
        <taxon>Bacteroidota</taxon>
        <taxon>Flavobacteriia</taxon>
        <taxon>Flavobacteriales</taxon>
        <taxon>Flavobacteriaceae</taxon>
        <taxon>Galbibacter</taxon>
    </lineage>
</organism>
<feature type="transmembrane region" description="Helical" evidence="5">
    <location>
        <begin position="65"/>
        <end position="86"/>
    </location>
</feature>
<accession>I3C7A3</accession>
<keyword evidence="2 5" id="KW-0812">Transmembrane</keyword>
<evidence type="ECO:0000256" key="5">
    <source>
        <dbReference type="SAM" id="Phobius"/>
    </source>
</evidence>
<protein>
    <submittedName>
        <fullName evidence="7">Putative membrane protein</fullName>
    </submittedName>
</protein>
<feature type="domain" description="RDD" evidence="6">
    <location>
        <begin position="19"/>
        <end position="151"/>
    </location>
</feature>
<reference evidence="7 8" key="1">
    <citation type="submission" date="2012-02" db="EMBL/GenBank/DDBJ databases">
        <title>Improved High-Quality Draft genome of Joostella marina DSM 19592.</title>
        <authorList>
            <consortium name="US DOE Joint Genome Institute (JGI-PGF)"/>
            <person name="Lucas S."/>
            <person name="Copeland A."/>
            <person name="Lapidus A."/>
            <person name="Bruce D."/>
            <person name="Goodwin L."/>
            <person name="Pitluck S."/>
            <person name="Peters L."/>
            <person name="Chertkov O."/>
            <person name="Ovchinnikova G."/>
            <person name="Kyrpides N."/>
            <person name="Mavromatis K."/>
            <person name="Detter J.C."/>
            <person name="Han C."/>
            <person name="Land M."/>
            <person name="Hauser L."/>
            <person name="Markowitz V."/>
            <person name="Cheng J.-F."/>
            <person name="Hugenholtz P."/>
            <person name="Woyke T."/>
            <person name="Wu D."/>
            <person name="Tindall B."/>
            <person name="Brambilla E."/>
            <person name="Klenk H.-P."/>
            <person name="Eisen J.A."/>
        </authorList>
    </citation>
    <scope>NUCLEOTIDE SEQUENCE [LARGE SCALE GENOMIC DNA]</scope>
    <source>
        <strain evidence="7 8">DSM 19592</strain>
    </source>
</reference>
<dbReference type="PANTHER" id="PTHR38480:SF1">
    <property type="entry name" value="SLR0254 PROTEIN"/>
    <property type="match status" value="1"/>
</dbReference>
<evidence type="ECO:0000259" key="6">
    <source>
        <dbReference type="Pfam" id="PF06271"/>
    </source>
</evidence>
<proteinExistence type="predicted"/>